<proteinExistence type="predicted"/>
<dbReference type="KEGG" id="dpx:DAPPUDRAFT_272385"/>
<dbReference type="AlphaFoldDB" id="E9I2Z4"/>
<organism evidence="2 3">
    <name type="scientific">Daphnia pulex</name>
    <name type="common">Water flea</name>
    <dbReference type="NCBI Taxonomy" id="6669"/>
    <lineage>
        <taxon>Eukaryota</taxon>
        <taxon>Metazoa</taxon>
        <taxon>Ecdysozoa</taxon>
        <taxon>Arthropoda</taxon>
        <taxon>Crustacea</taxon>
        <taxon>Branchiopoda</taxon>
        <taxon>Diplostraca</taxon>
        <taxon>Cladocera</taxon>
        <taxon>Anomopoda</taxon>
        <taxon>Daphniidae</taxon>
        <taxon>Daphnia</taxon>
    </lineage>
</organism>
<feature type="compositionally biased region" description="Low complexity" evidence="1">
    <location>
        <begin position="1"/>
        <end position="20"/>
    </location>
</feature>
<dbReference type="HOGENOM" id="CLU_2833759_0_0_1"/>
<dbReference type="Proteomes" id="UP000000305">
    <property type="component" value="Unassembled WGS sequence"/>
</dbReference>
<sequence>MQAAQAQQAQGQDPDQGQPQEEQKPQPKTLREKYKEQSEGTDEESLNKSMAFYFKDWMKAHDETLD</sequence>
<accession>E9I2Z4</accession>
<feature type="compositionally biased region" description="Basic and acidic residues" evidence="1">
    <location>
        <begin position="21"/>
        <end position="38"/>
    </location>
</feature>
<dbReference type="InParanoid" id="E9I2Z4"/>
<gene>
    <name evidence="2" type="ORF">DAPPUDRAFT_272385</name>
</gene>
<reference evidence="2 3" key="1">
    <citation type="journal article" date="2011" name="Science">
        <title>The ecoresponsive genome of Daphnia pulex.</title>
        <authorList>
            <person name="Colbourne J.K."/>
            <person name="Pfrender M.E."/>
            <person name="Gilbert D."/>
            <person name="Thomas W.K."/>
            <person name="Tucker A."/>
            <person name="Oakley T.H."/>
            <person name="Tokishita S."/>
            <person name="Aerts A."/>
            <person name="Arnold G.J."/>
            <person name="Basu M.K."/>
            <person name="Bauer D.J."/>
            <person name="Caceres C.E."/>
            <person name="Carmel L."/>
            <person name="Casola C."/>
            <person name="Choi J.H."/>
            <person name="Detter J.C."/>
            <person name="Dong Q."/>
            <person name="Dusheyko S."/>
            <person name="Eads B.D."/>
            <person name="Frohlich T."/>
            <person name="Geiler-Samerotte K.A."/>
            <person name="Gerlach D."/>
            <person name="Hatcher P."/>
            <person name="Jogdeo S."/>
            <person name="Krijgsveld J."/>
            <person name="Kriventseva E.V."/>
            <person name="Kultz D."/>
            <person name="Laforsch C."/>
            <person name="Lindquist E."/>
            <person name="Lopez J."/>
            <person name="Manak J.R."/>
            <person name="Muller J."/>
            <person name="Pangilinan J."/>
            <person name="Patwardhan R.P."/>
            <person name="Pitluck S."/>
            <person name="Pritham E.J."/>
            <person name="Rechtsteiner A."/>
            <person name="Rho M."/>
            <person name="Rogozin I.B."/>
            <person name="Sakarya O."/>
            <person name="Salamov A."/>
            <person name="Schaack S."/>
            <person name="Shapiro H."/>
            <person name="Shiga Y."/>
            <person name="Skalitzky C."/>
            <person name="Smith Z."/>
            <person name="Souvorov A."/>
            <person name="Sung W."/>
            <person name="Tang Z."/>
            <person name="Tsuchiya D."/>
            <person name="Tu H."/>
            <person name="Vos H."/>
            <person name="Wang M."/>
            <person name="Wolf Y.I."/>
            <person name="Yamagata H."/>
            <person name="Yamada T."/>
            <person name="Ye Y."/>
            <person name="Shaw J.R."/>
            <person name="Andrews J."/>
            <person name="Crease T.J."/>
            <person name="Tang H."/>
            <person name="Lucas S.M."/>
            <person name="Robertson H.M."/>
            <person name="Bork P."/>
            <person name="Koonin E.V."/>
            <person name="Zdobnov E.M."/>
            <person name="Grigoriev I.V."/>
            <person name="Lynch M."/>
            <person name="Boore J.L."/>
        </authorList>
    </citation>
    <scope>NUCLEOTIDE SEQUENCE [LARGE SCALE GENOMIC DNA]</scope>
</reference>
<feature type="region of interest" description="Disordered" evidence="1">
    <location>
        <begin position="1"/>
        <end position="49"/>
    </location>
</feature>
<evidence type="ECO:0000313" key="2">
    <source>
        <dbReference type="EMBL" id="EFX61633.1"/>
    </source>
</evidence>
<name>E9I2Z4_DAPPU</name>
<protein>
    <submittedName>
        <fullName evidence="2">Uncharacterized protein</fullName>
    </submittedName>
</protein>
<evidence type="ECO:0000256" key="1">
    <source>
        <dbReference type="SAM" id="MobiDB-lite"/>
    </source>
</evidence>
<evidence type="ECO:0000313" key="3">
    <source>
        <dbReference type="Proteomes" id="UP000000305"/>
    </source>
</evidence>
<keyword evidence="3" id="KW-1185">Reference proteome</keyword>
<dbReference type="EMBL" id="GL734292">
    <property type="protein sequence ID" value="EFX61633.1"/>
    <property type="molecule type" value="Genomic_DNA"/>
</dbReference>